<dbReference type="AlphaFoldDB" id="A0A8J2FUZ0"/>
<dbReference type="EMBL" id="CAJNOB010000001">
    <property type="protein sequence ID" value="CAF0689408.1"/>
    <property type="molecule type" value="Genomic_DNA"/>
</dbReference>
<accession>A0A8J2FUZ0</accession>
<comment type="caution">
    <text evidence="1">The sequence shown here is derived from an EMBL/GenBank/DDBJ whole genome shotgun (WGS) entry which is preliminary data.</text>
</comment>
<organism evidence="1 2">
    <name type="scientific">Candidatus Methylacidithermus pantelleriae</name>
    <dbReference type="NCBI Taxonomy" id="2744239"/>
    <lineage>
        <taxon>Bacteria</taxon>
        <taxon>Pseudomonadati</taxon>
        <taxon>Verrucomicrobiota</taxon>
        <taxon>Methylacidiphilae</taxon>
        <taxon>Methylacidiphilales</taxon>
        <taxon>Methylacidiphilaceae</taxon>
        <taxon>Candidatus Methylacidithermus</taxon>
    </lineage>
</organism>
<name>A0A8J2FUZ0_9BACT</name>
<proteinExistence type="predicted"/>
<sequence length="71" mass="7940">MGLVGVAGFEPATSCSQSKRSYQAELHSEIARASIPKRMWQVKSLGNRPFVGWKHGLFCVMLAVLFYESLH</sequence>
<protein>
    <submittedName>
        <fullName evidence="1">Uncharacterized protein</fullName>
    </submittedName>
</protein>
<gene>
    <name evidence="1" type="ORF">MPNT_10212</name>
</gene>
<keyword evidence="2" id="KW-1185">Reference proteome</keyword>
<dbReference type="Proteomes" id="UP000663859">
    <property type="component" value="Unassembled WGS sequence"/>
</dbReference>
<reference evidence="1" key="1">
    <citation type="submission" date="2021-02" db="EMBL/GenBank/DDBJ databases">
        <authorList>
            <person name="Cremers G."/>
            <person name="Picone N."/>
        </authorList>
    </citation>
    <scope>NUCLEOTIDE SEQUENCE</scope>
    <source>
        <strain evidence="1">PQ17</strain>
    </source>
</reference>
<dbReference type="AntiFam" id="ANF00014">
    <property type="entry name" value="tRNA translation"/>
</dbReference>
<evidence type="ECO:0000313" key="1">
    <source>
        <dbReference type="EMBL" id="CAF0689408.1"/>
    </source>
</evidence>
<evidence type="ECO:0000313" key="2">
    <source>
        <dbReference type="Proteomes" id="UP000663859"/>
    </source>
</evidence>